<dbReference type="GO" id="GO:0019843">
    <property type="term" value="F:rRNA binding"/>
    <property type="evidence" value="ECO:0007669"/>
    <property type="project" value="UniProtKB-UniRule"/>
</dbReference>
<feature type="domain" description="Ribosomal protein L9" evidence="9">
    <location>
        <begin position="13"/>
        <end position="40"/>
    </location>
</feature>
<dbReference type="Gene3D" id="3.10.430.100">
    <property type="entry name" value="Ribosomal protein L9, C-terminal domain"/>
    <property type="match status" value="1"/>
</dbReference>
<reference evidence="10 11" key="1">
    <citation type="submission" date="2019-03" db="EMBL/GenBank/DDBJ databases">
        <title>Empedobacter tilapiae sp. nov., isolated from an intestine of Nile tilapia Oreochromis niloticus.</title>
        <authorList>
            <person name="Kim Y.-O."/>
            <person name="Yoon J.-H."/>
        </authorList>
    </citation>
    <scope>NUCLEOTIDE SEQUENCE [LARGE SCALE GENOMIC DNA]</scope>
    <source>
        <strain evidence="10 11">MRS2</strain>
    </source>
</reference>
<dbReference type="InterPro" id="IPR000244">
    <property type="entry name" value="Ribosomal_bL9"/>
</dbReference>
<dbReference type="SUPFAM" id="SSF55653">
    <property type="entry name" value="Ribosomal protein L9 C-domain"/>
    <property type="match status" value="1"/>
</dbReference>
<dbReference type="SUPFAM" id="SSF55658">
    <property type="entry name" value="L9 N-domain-like"/>
    <property type="match status" value="1"/>
</dbReference>
<dbReference type="HAMAP" id="MF_00503">
    <property type="entry name" value="Ribosomal_bL9"/>
    <property type="match status" value="1"/>
</dbReference>
<dbReference type="Pfam" id="PF01281">
    <property type="entry name" value="Ribosomal_L9_N"/>
    <property type="match status" value="1"/>
</dbReference>
<organism evidence="10 11">
    <name type="scientific">Empedobacter tilapiae</name>
    <dbReference type="NCBI Taxonomy" id="2491114"/>
    <lineage>
        <taxon>Bacteria</taxon>
        <taxon>Pseudomonadati</taxon>
        <taxon>Bacteroidota</taxon>
        <taxon>Flavobacteriia</taxon>
        <taxon>Flavobacteriales</taxon>
        <taxon>Weeksellaceae</taxon>
        <taxon>Empedobacter</taxon>
    </lineage>
</organism>
<keyword evidence="4 7" id="KW-0689">Ribosomal protein</keyword>
<comment type="similarity">
    <text evidence="1 7">Belongs to the bacterial ribosomal protein bL9 family.</text>
</comment>
<evidence type="ECO:0000256" key="7">
    <source>
        <dbReference type="HAMAP-Rule" id="MF_00503"/>
    </source>
</evidence>
<dbReference type="AlphaFoldDB" id="A0A4Z1BI34"/>
<dbReference type="GO" id="GO:0003735">
    <property type="term" value="F:structural constituent of ribosome"/>
    <property type="evidence" value="ECO:0007669"/>
    <property type="project" value="InterPro"/>
</dbReference>
<dbReference type="Pfam" id="PF03948">
    <property type="entry name" value="Ribosomal_L9_C"/>
    <property type="match status" value="1"/>
</dbReference>
<dbReference type="OrthoDB" id="9788336at2"/>
<feature type="region of interest" description="Disordered" evidence="8">
    <location>
        <begin position="196"/>
        <end position="216"/>
    </location>
</feature>
<feature type="compositionally biased region" description="Acidic residues" evidence="8">
    <location>
        <begin position="202"/>
        <end position="216"/>
    </location>
</feature>
<evidence type="ECO:0000313" key="11">
    <source>
        <dbReference type="Proteomes" id="UP000297998"/>
    </source>
</evidence>
<proteinExistence type="inferred from homology"/>
<comment type="caution">
    <text evidence="10">The sequence shown here is derived from an EMBL/GenBank/DDBJ whole genome shotgun (WGS) entry which is preliminary data.</text>
</comment>
<dbReference type="GO" id="GO:0005840">
    <property type="term" value="C:ribosome"/>
    <property type="evidence" value="ECO:0007669"/>
    <property type="project" value="UniProtKB-KW"/>
</dbReference>
<dbReference type="GO" id="GO:0006412">
    <property type="term" value="P:translation"/>
    <property type="evidence" value="ECO:0007669"/>
    <property type="project" value="UniProtKB-UniRule"/>
</dbReference>
<sequence>MNVILRQDVEGLGFEFEVVSVKPGYARNFLIPRGLASVATPKNVQELNEVLDARKAEEATLIAAAKEKAAKLDGLVVKIDAKVGSGDKLFGSINNADLAEALVKAGVEIEKKNIKIPGNTIKRLGKYEAKVRFHREVEVDFGFEIVPDAASIKAAEEAAKTRAELAKLDAQKAANANKEEGSFFNFDNPIYANDKKAKKEEVSEEVATEETPSTEE</sequence>
<dbReference type="InterPro" id="IPR036791">
    <property type="entry name" value="Ribosomal_bL9_C_sf"/>
</dbReference>
<evidence type="ECO:0000256" key="2">
    <source>
        <dbReference type="ARBA" id="ARBA00022730"/>
    </source>
</evidence>
<dbReference type="InterPro" id="IPR020070">
    <property type="entry name" value="Ribosomal_bL9_N"/>
</dbReference>
<evidence type="ECO:0000256" key="1">
    <source>
        <dbReference type="ARBA" id="ARBA00010605"/>
    </source>
</evidence>
<evidence type="ECO:0000256" key="8">
    <source>
        <dbReference type="SAM" id="MobiDB-lite"/>
    </source>
</evidence>
<keyword evidence="3 7" id="KW-0694">RNA-binding</keyword>
<comment type="function">
    <text evidence="7">Binds to the 23S rRNA.</text>
</comment>
<dbReference type="Gene3D" id="3.40.5.10">
    <property type="entry name" value="Ribosomal protein L9, N-terminal domain"/>
    <property type="match status" value="1"/>
</dbReference>
<dbReference type="InterPro" id="IPR036935">
    <property type="entry name" value="Ribosomal_bL9_N_sf"/>
</dbReference>
<keyword evidence="2 7" id="KW-0699">rRNA-binding</keyword>
<name>A0A4Z1BI34_9FLAO</name>
<dbReference type="EMBL" id="SRPE01000002">
    <property type="protein sequence ID" value="TGN29665.1"/>
    <property type="molecule type" value="Genomic_DNA"/>
</dbReference>
<gene>
    <name evidence="7" type="primary">rplI</name>
    <name evidence="10" type="ORF">E4J94_02855</name>
</gene>
<accession>A0A4Z1BI34</accession>
<dbReference type="InterPro" id="IPR009027">
    <property type="entry name" value="Ribosomal_bL9/RNase_H1_N"/>
</dbReference>
<dbReference type="NCBIfam" id="TIGR00158">
    <property type="entry name" value="L9"/>
    <property type="match status" value="1"/>
</dbReference>
<evidence type="ECO:0000256" key="6">
    <source>
        <dbReference type="ARBA" id="ARBA00035292"/>
    </source>
</evidence>
<evidence type="ECO:0000313" key="10">
    <source>
        <dbReference type="EMBL" id="TGN29665.1"/>
    </source>
</evidence>
<keyword evidence="5 7" id="KW-0687">Ribonucleoprotein</keyword>
<dbReference type="InterPro" id="IPR020069">
    <property type="entry name" value="Ribosomal_bL9_C"/>
</dbReference>
<protein>
    <recommendedName>
        <fullName evidence="6 7">Large ribosomal subunit protein bL9</fullName>
    </recommendedName>
</protein>
<dbReference type="GO" id="GO:1990904">
    <property type="term" value="C:ribonucleoprotein complex"/>
    <property type="evidence" value="ECO:0007669"/>
    <property type="project" value="UniProtKB-KW"/>
</dbReference>
<evidence type="ECO:0000259" key="9">
    <source>
        <dbReference type="PROSITE" id="PS00651"/>
    </source>
</evidence>
<dbReference type="PANTHER" id="PTHR21368">
    <property type="entry name" value="50S RIBOSOMAL PROTEIN L9"/>
    <property type="match status" value="1"/>
</dbReference>
<keyword evidence="11" id="KW-1185">Reference proteome</keyword>
<evidence type="ECO:0000256" key="5">
    <source>
        <dbReference type="ARBA" id="ARBA00023274"/>
    </source>
</evidence>
<evidence type="ECO:0000256" key="3">
    <source>
        <dbReference type="ARBA" id="ARBA00022884"/>
    </source>
</evidence>
<dbReference type="Proteomes" id="UP000297998">
    <property type="component" value="Unassembled WGS sequence"/>
</dbReference>
<dbReference type="PROSITE" id="PS00651">
    <property type="entry name" value="RIBOSOMAL_L9"/>
    <property type="match status" value="1"/>
</dbReference>
<evidence type="ECO:0000256" key="4">
    <source>
        <dbReference type="ARBA" id="ARBA00022980"/>
    </source>
</evidence>
<dbReference type="InterPro" id="IPR020594">
    <property type="entry name" value="Ribosomal_bL9_bac/chp"/>
</dbReference>